<keyword evidence="3" id="KW-1185">Reference proteome</keyword>
<dbReference type="Pfam" id="PF20064">
    <property type="entry name" value="DUF6463"/>
    <property type="match status" value="1"/>
</dbReference>
<accession>A0ABU3P8U0</accession>
<proteinExistence type="predicted"/>
<protein>
    <submittedName>
        <fullName evidence="2">DUF6463 family protein</fullName>
    </submittedName>
</protein>
<dbReference type="InterPro" id="IPR045590">
    <property type="entry name" value="DUF6463"/>
</dbReference>
<keyword evidence="1" id="KW-0472">Membrane</keyword>
<feature type="transmembrane region" description="Helical" evidence="1">
    <location>
        <begin position="21"/>
        <end position="44"/>
    </location>
</feature>
<name>A0ABU3P8U0_9BURK</name>
<gene>
    <name evidence="2" type="ORF">RQP53_05000</name>
</gene>
<comment type="caution">
    <text evidence="2">The sequence shown here is derived from an EMBL/GenBank/DDBJ whole genome shotgun (WGS) entry which is preliminary data.</text>
</comment>
<evidence type="ECO:0000313" key="3">
    <source>
        <dbReference type="Proteomes" id="UP001246372"/>
    </source>
</evidence>
<organism evidence="2 3">
    <name type="scientific">Roseateles aquae</name>
    <dbReference type="NCBI Taxonomy" id="3077235"/>
    <lineage>
        <taxon>Bacteria</taxon>
        <taxon>Pseudomonadati</taxon>
        <taxon>Pseudomonadota</taxon>
        <taxon>Betaproteobacteria</taxon>
        <taxon>Burkholderiales</taxon>
        <taxon>Sphaerotilaceae</taxon>
        <taxon>Roseateles</taxon>
    </lineage>
</organism>
<keyword evidence="1" id="KW-0812">Transmembrane</keyword>
<feature type="transmembrane region" description="Helical" evidence="1">
    <location>
        <begin position="97"/>
        <end position="121"/>
    </location>
</feature>
<evidence type="ECO:0000256" key="1">
    <source>
        <dbReference type="SAM" id="Phobius"/>
    </source>
</evidence>
<reference evidence="2" key="1">
    <citation type="submission" date="2023-09" db="EMBL/GenBank/DDBJ databases">
        <title>Paucibacter sp. APW11 Genome sequencing and assembly.</title>
        <authorList>
            <person name="Kim I."/>
        </authorList>
    </citation>
    <scope>NUCLEOTIDE SEQUENCE</scope>
    <source>
        <strain evidence="2">APW11</strain>
    </source>
</reference>
<keyword evidence="1" id="KW-1133">Transmembrane helix</keyword>
<feature type="transmembrane region" description="Helical" evidence="1">
    <location>
        <begin position="64"/>
        <end position="85"/>
    </location>
</feature>
<sequence>MNAIPAPLSSAAQPLASPRWIGPWLLGVAALHTAFGLWAFAPMLRQIVAAGWIGAATSSAPLAAASWFMLFGAPLALLAWLLPALQSAARPALLRQLGWGLLGLALLGISLMPASGFWLLLPPVWGLLRPGRG</sequence>
<evidence type="ECO:0000313" key="2">
    <source>
        <dbReference type="EMBL" id="MDT8998625.1"/>
    </source>
</evidence>
<dbReference type="Proteomes" id="UP001246372">
    <property type="component" value="Unassembled WGS sequence"/>
</dbReference>
<dbReference type="EMBL" id="JAVXZY010000001">
    <property type="protein sequence ID" value="MDT8998625.1"/>
    <property type="molecule type" value="Genomic_DNA"/>
</dbReference>
<dbReference type="RefSeq" id="WP_315649048.1">
    <property type="nucleotide sequence ID" value="NZ_JAVXZY010000001.1"/>
</dbReference>